<reference evidence="2" key="1">
    <citation type="journal article" date="2019" name="Int. J. Syst. Evol. Microbiol.">
        <title>The Global Catalogue of Microorganisms (GCM) 10K type strain sequencing project: providing services to taxonomists for standard genome sequencing and annotation.</title>
        <authorList>
            <consortium name="The Broad Institute Genomics Platform"/>
            <consortium name="The Broad Institute Genome Sequencing Center for Infectious Disease"/>
            <person name="Wu L."/>
            <person name="Ma J."/>
        </authorList>
    </citation>
    <scope>NUCLEOTIDE SEQUENCE [LARGE SCALE GENOMIC DNA]</scope>
    <source>
        <strain evidence="2">CCM 7132</strain>
    </source>
</reference>
<dbReference type="Gene3D" id="3.15.30.10">
    <property type="entry name" value="putative capsid protein of prophage domain like"/>
    <property type="match status" value="1"/>
</dbReference>
<protein>
    <submittedName>
        <fullName evidence="1">Minor capsid protein E</fullName>
    </submittedName>
</protein>
<dbReference type="EMBL" id="BMCH01000005">
    <property type="protein sequence ID" value="GGC34208.1"/>
    <property type="molecule type" value="Genomic_DNA"/>
</dbReference>
<dbReference type="Pfam" id="PF03864">
    <property type="entry name" value="Phage_cap_E"/>
    <property type="match status" value="1"/>
</dbReference>
<accession>A0ABQ1M5Y3</accession>
<gene>
    <name evidence="1" type="ORF">GCM10007207_19690</name>
</gene>
<dbReference type="RefSeq" id="WP_229719811.1">
    <property type="nucleotide sequence ID" value="NZ_BMCH01000005.1"/>
</dbReference>
<dbReference type="InterPro" id="IPR005564">
    <property type="entry name" value="Major_capsid_GpE"/>
</dbReference>
<proteinExistence type="inferred from homology"/>
<organism evidence="1 2">
    <name type="scientific">Asaia siamensis</name>
    <dbReference type="NCBI Taxonomy" id="110479"/>
    <lineage>
        <taxon>Bacteria</taxon>
        <taxon>Pseudomonadati</taxon>
        <taxon>Pseudomonadota</taxon>
        <taxon>Alphaproteobacteria</taxon>
        <taxon>Acetobacterales</taxon>
        <taxon>Acetobacteraceae</taxon>
        <taxon>Asaia</taxon>
    </lineage>
</organism>
<evidence type="ECO:0000313" key="2">
    <source>
        <dbReference type="Proteomes" id="UP000637769"/>
    </source>
</evidence>
<dbReference type="Gene3D" id="3.30.1930.10">
    <property type="entry name" value="capsid protein of prophage domain"/>
    <property type="match status" value="1"/>
</dbReference>
<evidence type="ECO:0000313" key="1">
    <source>
        <dbReference type="EMBL" id="GGC34208.1"/>
    </source>
</evidence>
<name>A0ABQ1M5Y3_9PROT</name>
<dbReference type="HAMAP" id="MF_04133">
    <property type="entry name" value="CAPSID_LAMBDA"/>
    <property type="match status" value="1"/>
</dbReference>
<comment type="caution">
    <text evidence="1">The sequence shown here is derived from an EMBL/GenBank/DDBJ whole genome shotgun (WGS) entry which is preliminary data.</text>
</comment>
<dbReference type="Proteomes" id="UP000637769">
    <property type="component" value="Unassembled WGS sequence"/>
</dbReference>
<keyword evidence="2" id="KW-1185">Reference proteome</keyword>
<sequence length="352" mass="38945">MVNPISIYDTNVLVQVVANLKTAQTFFLDGFFGNIIESDSQYVSIDIDVGKRRMSPFVSPLVEGKLVEQRRIQTNVFEPPYIKDKRAPDLMRPVRRMLGERIGGGPMSAPERMEANLMFELNDQVDMLKRRQEWMAAQALLTGKLTVSGDGFPTSTIDFMRDPSLTIVRSGSSMWDATNSTASPTADLNAWSAAMLKASGAQLTDLVFTNSPYNALLKDETIKTAILNSAFRQNDDANFQFGPKVAPGAILKGYWGNIRVWLYNDWYVDENNVEQPMIPDGTVLGISDQLNGTRAYGAIKDPAFAYGAMAYAPKSWMQEDPAQRFLMLQSAPIVIPSRVNACFAATVTNPAS</sequence>